<evidence type="ECO:0000313" key="2">
    <source>
        <dbReference type="EMBL" id="NOU52449.1"/>
    </source>
</evidence>
<feature type="transmembrane region" description="Helical" evidence="1">
    <location>
        <begin position="95"/>
        <end position="115"/>
    </location>
</feature>
<feature type="transmembrane region" description="Helical" evidence="1">
    <location>
        <begin position="135"/>
        <end position="151"/>
    </location>
</feature>
<dbReference type="InterPro" id="IPR008338">
    <property type="entry name" value="Capsule_biosynth_CapC"/>
</dbReference>
<reference evidence="2 3" key="1">
    <citation type="submission" date="2020-04" db="EMBL/GenBank/DDBJ databases">
        <title>Pseudoalteromonas caenipelagi sp. nov., isolated from a tidal flat.</title>
        <authorList>
            <person name="Park S."/>
            <person name="Yoon J.-H."/>
        </authorList>
    </citation>
    <scope>NUCLEOTIDE SEQUENCE [LARGE SCALE GENOMIC DNA]</scope>
    <source>
        <strain evidence="2 3">JBTF-M23</strain>
    </source>
</reference>
<dbReference type="EMBL" id="JABBPG010000009">
    <property type="protein sequence ID" value="NOU52449.1"/>
    <property type="molecule type" value="Genomic_DNA"/>
</dbReference>
<dbReference type="Pfam" id="PF14102">
    <property type="entry name" value="Caps_synth_CapC"/>
    <property type="match status" value="2"/>
</dbReference>
<feature type="transmembrane region" description="Helical" evidence="1">
    <location>
        <begin position="338"/>
        <end position="359"/>
    </location>
</feature>
<dbReference type="Proteomes" id="UP000586305">
    <property type="component" value="Unassembled WGS sequence"/>
</dbReference>
<feature type="transmembrane region" description="Helical" evidence="1">
    <location>
        <begin position="12"/>
        <end position="36"/>
    </location>
</feature>
<accession>A0A849VFE1</accession>
<sequence length="1035" mass="115906">MDWVLPLFPTGSGLSQSVITTVWVGIAIVCFFNLRFGFPLTGLVVPGYIVPLLIVSPTSAIVIFIEAIVVYWVMRLSAQLLMEKLGYAEMFGRDRFFAIILISILVRVAMDSMLWPIIANELRLWDISFDYASDLHSLGLVIIALAANVMWNHGFKYGVKITAIQLLSTYLVVRYVLMPFTNFSIANLAIMYEAVAASIVAAPKAYIILVLTAFIASRANLRYGWEFNGILLPALLALQLLQPSKLLTSFIETAVILLIGGGLLHFTRLKNANLEGARLLLFFFNIGFAYKLALNYALVHFYPTVKVTDTFAFGYMLSTLLALKIYQKSALGLIIRATFQTSILGGALAIVIGFLIMFLPSLLDVKKTTAAAETAAPVSISAQLSDYRSILYTASQKPFSIGQYQHNLNINQFKSAVKLLTSDRESLENVTRSSEIFNEIGFRLQQDDHYLYIQDLTEHTPRGLFVLAKNPTRAHIVTVPYPTSERRASDTAGMLFEYLQSNALAIGTAKTSLDSELSVPQSAYYHAFIEALNIPEVLQIRELTKQSKKTLPANHINNACHAWVFNQLPDSISQNQLHNLLSCDNFSFGLVLPSNLPYPNYPFDMLEVYINNDNYIQLLAQVSRIQSKDRLPVEYRHLSVVQAIDDFAPHISAKGSGHFAELSRKDAALWEFEILRPLLQISDELAQHPLDVNIANQLASINKTAHSKGYQVTRISDMHSDYLMISPRPEPRYFHLGQGLYFIRIGQANLTNVQVPRPLFESHTLKFSGSLYRSTHSKSLMIAGAHPLASPAANVMKPTNTTSLFNVFHQSLLRYYQAQPVLNLQIRSHSAPSQVRPTALSFINTTPSNSHQHLLAELHNALVKLGLEYEIVTGQQATRGLEIGSSAQTGYEVFTSNSELAALWLASDYKRHFATSNDTLRQRLAAISASTSILKMSMQDIDDNVWLDLPIMQRTALQKLTEQYSKTLHLPYLSKLCNKQPDCYLETAYIEDLNEFALLVRKNKHLIAIYLPTRHTLLDKQNYTNSAQGGDHVLH</sequence>
<evidence type="ECO:0008006" key="4">
    <source>
        <dbReference type="Google" id="ProtNLM"/>
    </source>
</evidence>
<proteinExistence type="predicted"/>
<feature type="transmembrane region" description="Helical" evidence="1">
    <location>
        <begin position="279"/>
        <end position="298"/>
    </location>
</feature>
<evidence type="ECO:0000313" key="3">
    <source>
        <dbReference type="Proteomes" id="UP000586305"/>
    </source>
</evidence>
<protein>
    <recommendedName>
        <fullName evidence="4">Capsule biosynthesis CapC</fullName>
    </recommendedName>
</protein>
<dbReference type="AlphaFoldDB" id="A0A849VFE1"/>
<dbReference type="RefSeq" id="WP_171627503.1">
    <property type="nucleotide sequence ID" value="NZ_JABBPG010000009.1"/>
</dbReference>
<gene>
    <name evidence="2" type="ORF">HG263_18150</name>
</gene>
<feature type="transmembrane region" description="Helical" evidence="1">
    <location>
        <begin position="223"/>
        <end position="241"/>
    </location>
</feature>
<keyword evidence="3" id="KW-1185">Reference proteome</keyword>
<name>A0A849VFE1_9GAMM</name>
<organism evidence="2 3">
    <name type="scientific">Pseudoalteromonas caenipelagi</name>
    <dbReference type="NCBI Taxonomy" id="2726988"/>
    <lineage>
        <taxon>Bacteria</taxon>
        <taxon>Pseudomonadati</taxon>
        <taxon>Pseudomonadota</taxon>
        <taxon>Gammaproteobacteria</taxon>
        <taxon>Alteromonadales</taxon>
        <taxon>Pseudoalteromonadaceae</taxon>
        <taxon>Pseudoalteromonas</taxon>
    </lineage>
</organism>
<keyword evidence="1" id="KW-0812">Transmembrane</keyword>
<keyword evidence="1" id="KW-1133">Transmembrane helix</keyword>
<feature type="transmembrane region" description="Helical" evidence="1">
    <location>
        <begin position="189"/>
        <end position="216"/>
    </location>
</feature>
<feature type="transmembrane region" description="Helical" evidence="1">
    <location>
        <begin position="247"/>
        <end position="267"/>
    </location>
</feature>
<dbReference type="GO" id="GO:0016020">
    <property type="term" value="C:membrane"/>
    <property type="evidence" value="ECO:0007669"/>
    <property type="project" value="InterPro"/>
</dbReference>
<dbReference type="GO" id="GO:0045227">
    <property type="term" value="P:capsule polysaccharide biosynthetic process"/>
    <property type="evidence" value="ECO:0007669"/>
    <property type="project" value="InterPro"/>
</dbReference>
<feature type="transmembrane region" description="Helical" evidence="1">
    <location>
        <begin position="310"/>
        <end position="326"/>
    </location>
</feature>
<keyword evidence="1" id="KW-0472">Membrane</keyword>
<comment type="caution">
    <text evidence="2">The sequence shown here is derived from an EMBL/GenBank/DDBJ whole genome shotgun (WGS) entry which is preliminary data.</text>
</comment>
<feature type="transmembrane region" description="Helical" evidence="1">
    <location>
        <begin position="48"/>
        <end position="74"/>
    </location>
</feature>
<evidence type="ECO:0000256" key="1">
    <source>
        <dbReference type="SAM" id="Phobius"/>
    </source>
</evidence>